<sequence>MWVIVMLILIPLIIWFICETGMPLVIVLILSIFAIPLLVLFNSIIRKWITDGSMDKTEYEKQIKQKQREHRIAQVKAQEKYDNDWGYIR</sequence>
<proteinExistence type="predicted"/>
<reference evidence="2" key="1">
    <citation type="journal article" date="2021" name="Proc. Natl. Acad. Sci. U.S.A.">
        <title>A Catalog of Tens of Thousands of Viruses from Human Metagenomes Reveals Hidden Associations with Chronic Diseases.</title>
        <authorList>
            <person name="Tisza M.J."/>
            <person name="Buck C.B."/>
        </authorList>
    </citation>
    <scope>NUCLEOTIDE SEQUENCE</scope>
    <source>
        <strain evidence="2">CtKcB20</strain>
    </source>
</reference>
<organism evidence="2">
    <name type="scientific">Siphoviridae sp. ctKcB20</name>
    <dbReference type="NCBI Taxonomy" id="2827568"/>
    <lineage>
        <taxon>Viruses</taxon>
        <taxon>Duplodnaviria</taxon>
        <taxon>Heunggongvirae</taxon>
        <taxon>Uroviricota</taxon>
        <taxon>Caudoviricetes</taxon>
    </lineage>
</organism>
<keyword evidence="1" id="KW-0812">Transmembrane</keyword>
<protein>
    <submittedName>
        <fullName evidence="2">Lipopolysaccharide assembly protein A domain</fullName>
    </submittedName>
</protein>
<dbReference type="EMBL" id="BK015870">
    <property type="protein sequence ID" value="DAD70770.1"/>
    <property type="molecule type" value="Genomic_DNA"/>
</dbReference>
<evidence type="ECO:0000313" key="2">
    <source>
        <dbReference type="EMBL" id="DAD70770.1"/>
    </source>
</evidence>
<keyword evidence="1" id="KW-0472">Membrane</keyword>
<feature type="transmembrane region" description="Helical" evidence="1">
    <location>
        <begin position="12"/>
        <end position="41"/>
    </location>
</feature>
<keyword evidence="1" id="KW-1133">Transmembrane helix</keyword>
<evidence type="ECO:0000256" key="1">
    <source>
        <dbReference type="SAM" id="Phobius"/>
    </source>
</evidence>
<accession>A0A8S5LLJ5</accession>
<name>A0A8S5LLJ5_9CAUD</name>